<reference evidence="3" key="1">
    <citation type="journal article" date="2012" name="Nature">
        <title>A physical, genetic and functional sequence assembly of the barley genome.</title>
        <authorList>
            <consortium name="The International Barley Genome Sequencing Consortium"/>
            <person name="Mayer K.F."/>
            <person name="Waugh R."/>
            <person name="Brown J.W."/>
            <person name="Schulman A."/>
            <person name="Langridge P."/>
            <person name="Platzer M."/>
            <person name="Fincher G.B."/>
            <person name="Muehlbauer G.J."/>
            <person name="Sato K."/>
            <person name="Close T.J."/>
            <person name="Wise R.P."/>
            <person name="Stein N."/>
        </authorList>
    </citation>
    <scope>NUCLEOTIDE SEQUENCE [LARGE SCALE GENOMIC DNA]</scope>
    <source>
        <strain evidence="3">cv. Morex</strain>
    </source>
</reference>
<keyword evidence="3" id="KW-1185">Reference proteome</keyword>
<proteinExistence type="predicted"/>
<dbReference type="Gramene" id="HORVU.MOREX.r3.3HG0278890.1">
    <property type="protein sequence ID" value="HORVU.MOREX.r3.3HG0278890.1.CDS1"/>
    <property type="gene ID" value="HORVU.MOREX.r3.3HG0278890"/>
</dbReference>
<sequence length="144" mass="16736">MWLAHKGRHCTNKRRFRRGIALSDNCPFCSGAESTNHLLFSCQHLQPLWDELNCLTPDRSSDVINLWGGGINNRVRSTVLIVVLWNIWKRRNAKVFRNDTQLIHLIAREAANDIVLWAHRCADEGAQDLLRDWSTILFHLPERL</sequence>
<feature type="domain" description="Reverse transcriptase zinc-binding" evidence="1">
    <location>
        <begin position="1"/>
        <end position="49"/>
    </location>
</feature>
<reference evidence="2" key="3">
    <citation type="submission" date="2022-01" db="UniProtKB">
        <authorList>
            <consortium name="EnsemblPlants"/>
        </authorList>
    </citation>
    <scope>IDENTIFICATION</scope>
    <source>
        <strain evidence="2">subsp. vulgare</strain>
    </source>
</reference>
<accession>A0A8I6XN89</accession>
<dbReference type="Gramene" id="HORVU.MOREX.r2.3HG0231120.1">
    <property type="protein sequence ID" value="HORVU.MOREX.r2.3HG0231120.1.CDS.1"/>
    <property type="gene ID" value="HORVU.MOREX.r2.3HG0231120"/>
</dbReference>
<dbReference type="InterPro" id="IPR026960">
    <property type="entry name" value="RVT-Znf"/>
</dbReference>
<evidence type="ECO:0000313" key="2">
    <source>
        <dbReference type="EnsemblPlants" id="HORVU.MOREX.r3.3HG0278890.1.CDS1"/>
    </source>
</evidence>
<dbReference type="EnsemblPlants" id="HORVU.MOREX.r3.3HG0278890.1">
    <property type="protein sequence ID" value="HORVU.MOREX.r3.3HG0278890.1.CDS1"/>
    <property type="gene ID" value="HORVU.MOREX.r3.3HG0278890"/>
</dbReference>
<reference evidence="2" key="2">
    <citation type="submission" date="2020-10" db="EMBL/GenBank/DDBJ databases">
        <authorList>
            <person name="Scholz U."/>
            <person name="Mascher M."/>
            <person name="Fiebig A."/>
        </authorList>
    </citation>
    <scope>NUCLEOTIDE SEQUENCE [LARGE SCALE GENOMIC DNA]</scope>
    <source>
        <strain evidence="2">cv. Morex</strain>
    </source>
</reference>
<dbReference type="Proteomes" id="UP000011116">
    <property type="component" value="Chromosome 3H"/>
</dbReference>
<protein>
    <recommendedName>
        <fullName evidence="1">Reverse transcriptase zinc-binding domain-containing protein</fullName>
    </recommendedName>
</protein>
<name>A0A8I6XN89_HORVV</name>
<dbReference type="Pfam" id="PF13966">
    <property type="entry name" value="zf-RVT"/>
    <property type="match status" value="1"/>
</dbReference>
<evidence type="ECO:0000259" key="1">
    <source>
        <dbReference type="Pfam" id="PF13966"/>
    </source>
</evidence>
<organism evidence="2 3">
    <name type="scientific">Hordeum vulgare subsp. vulgare</name>
    <name type="common">Domesticated barley</name>
    <dbReference type="NCBI Taxonomy" id="112509"/>
    <lineage>
        <taxon>Eukaryota</taxon>
        <taxon>Viridiplantae</taxon>
        <taxon>Streptophyta</taxon>
        <taxon>Embryophyta</taxon>
        <taxon>Tracheophyta</taxon>
        <taxon>Spermatophyta</taxon>
        <taxon>Magnoliopsida</taxon>
        <taxon>Liliopsida</taxon>
        <taxon>Poales</taxon>
        <taxon>Poaceae</taxon>
        <taxon>BOP clade</taxon>
        <taxon>Pooideae</taxon>
        <taxon>Triticodae</taxon>
        <taxon>Triticeae</taxon>
        <taxon>Hordeinae</taxon>
        <taxon>Hordeum</taxon>
    </lineage>
</organism>
<dbReference type="OMA" id="RVFTHER"/>
<evidence type="ECO:0000313" key="3">
    <source>
        <dbReference type="Proteomes" id="UP000011116"/>
    </source>
</evidence>
<dbReference type="AlphaFoldDB" id="A0A8I6XN89"/>